<dbReference type="EMBL" id="CP060636">
    <property type="protein sequence ID" value="QNM12992.1"/>
    <property type="molecule type" value="Genomic_DNA"/>
</dbReference>
<evidence type="ECO:0000313" key="3">
    <source>
        <dbReference type="Proteomes" id="UP000515856"/>
    </source>
</evidence>
<dbReference type="KEGG" id="ehn:H9Q80_03280"/>
<accession>A0A7G9GQB0</accession>
<organism evidence="2 3">
    <name type="scientific">[Eubacterium] hominis</name>
    <dbReference type="NCBI Taxonomy" id="2764325"/>
    <lineage>
        <taxon>Bacteria</taxon>
        <taxon>Bacillati</taxon>
        <taxon>Bacillota</taxon>
        <taxon>Erysipelotrichia</taxon>
        <taxon>Erysipelotrichales</taxon>
        <taxon>Erysipelotrichaceae</taxon>
        <taxon>Amedibacillus</taxon>
    </lineage>
</organism>
<dbReference type="Proteomes" id="UP000515856">
    <property type="component" value="Chromosome"/>
</dbReference>
<sequence>MNKDNVLNNYLEIVPEVQERFKKQCKKSLIDDTDGAHVIWSLGLVPCVIELIKDNKKNESVLQRTFTFFEEMASSDEEVRELLLYSVLEKLGDDKETLNISMTLMGENTLKLSQQVENFLGR</sequence>
<evidence type="ECO:0000259" key="1">
    <source>
        <dbReference type="Pfam" id="PF24722"/>
    </source>
</evidence>
<reference evidence="2 3" key="1">
    <citation type="submission" date="2020-08" db="EMBL/GenBank/DDBJ databases">
        <authorList>
            <person name="Liu C."/>
            <person name="Sun Q."/>
        </authorList>
    </citation>
    <scope>NUCLEOTIDE SEQUENCE [LARGE SCALE GENOMIC DNA]</scope>
    <source>
        <strain evidence="2 3">NSJ-61</strain>
    </source>
</reference>
<feature type="domain" description="DUF7674" evidence="1">
    <location>
        <begin position="10"/>
        <end position="120"/>
    </location>
</feature>
<keyword evidence="3" id="KW-1185">Reference proteome</keyword>
<protein>
    <recommendedName>
        <fullName evidence="1">DUF7674 domain-containing protein</fullName>
    </recommendedName>
</protein>
<proteinExistence type="predicted"/>
<gene>
    <name evidence="2" type="ORF">H9Q80_03280</name>
</gene>
<dbReference type="Pfam" id="PF24722">
    <property type="entry name" value="DUF7674"/>
    <property type="match status" value="1"/>
</dbReference>
<dbReference type="RefSeq" id="WP_117455205.1">
    <property type="nucleotide sequence ID" value="NZ_CP060636.1"/>
</dbReference>
<name>A0A7G9GQB0_9FIRM</name>
<dbReference type="AlphaFoldDB" id="A0A7G9GQB0"/>
<evidence type="ECO:0000313" key="2">
    <source>
        <dbReference type="EMBL" id="QNM12992.1"/>
    </source>
</evidence>
<dbReference type="InterPro" id="IPR056091">
    <property type="entry name" value="DUF7674"/>
</dbReference>